<sequence length="127" mass="14402">NSHNQYANSLELGGNYHHRTALVNGGNYPSNSNNNNNSHSDTTSTTTSAIIWYEIHTRHPGDDLRTSNIMNERSTRDYTNYYGSSSKHTANRAQLNFSWRDVFFVLLCVIVSSLLGENPVYNEDLPF</sequence>
<name>A0A915JLM3_ROMCU</name>
<evidence type="ECO:0000256" key="1">
    <source>
        <dbReference type="SAM" id="MobiDB-lite"/>
    </source>
</evidence>
<dbReference type="Proteomes" id="UP000887565">
    <property type="component" value="Unplaced"/>
</dbReference>
<feature type="region of interest" description="Disordered" evidence="1">
    <location>
        <begin position="21"/>
        <end position="43"/>
    </location>
</feature>
<feature type="transmembrane region" description="Helical" evidence="2">
    <location>
        <begin position="102"/>
        <end position="121"/>
    </location>
</feature>
<feature type="compositionally biased region" description="Low complexity" evidence="1">
    <location>
        <begin position="30"/>
        <end position="43"/>
    </location>
</feature>
<evidence type="ECO:0000313" key="3">
    <source>
        <dbReference type="Proteomes" id="UP000887565"/>
    </source>
</evidence>
<keyword evidence="2" id="KW-1133">Transmembrane helix</keyword>
<keyword evidence="2" id="KW-0472">Membrane</keyword>
<proteinExistence type="predicted"/>
<evidence type="ECO:0000256" key="2">
    <source>
        <dbReference type="SAM" id="Phobius"/>
    </source>
</evidence>
<dbReference type="AlphaFoldDB" id="A0A915JLM3"/>
<keyword evidence="3" id="KW-1185">Reference proteome</keyword>
<organism evidence="3 4">
    <name type="scientific">Romanomermis culicivorax</name>
    <name type="common">Nematode worm</name>
    <dbReference type="NCBI Taxonomy" id="13658"/>
    <lineage>
        <taxon>Eukaryota</taxon>
        <taxon>Metazoa</taxon>
        <taxon>Ecdysozoa</taxon>
        <taxon>Nematoda</taxon>
        <taxon>Enoplea</taxon>
        <taxon>Dorylaimia</taxon>
        <taxon>Mermithida</taxon>
        <taxon>Mermithoidea</taxon>
        <taxon>Mermithidae</taxon>
        <taxon>Romanomermis</taxon>
    </lineage>
</organism>
<protein>
    <submittedName>
        <fullName evidence="4">Uncharacterized protein</fullName>
    </submittedName>
</protein>
<evidence type="ECO:0000313" key="4">
    <source>
        <dbReference type="WBParaSite" id="nRc.2.0.1.t26911-RA"/>
    </source>
</evidence>
<reference evidence="4" key="1">
    <citation type="submission" date="2022-11" db="UniProtKB">
        <authorList>
            <consortium name="WormBaseParasite"/>
        </authorList>
    </citation>
    <scope>IDENTIFICATION</scope>
</reference>
<keyword evidence="2" id="KW-0812">Transmembrane</keyword>
<accession>A0A915JLM3</accession>
<dbReference type="WBParaSite" id="nRc.2.0.1.t26911-RA">
    <property type="protein sequence ID" value="nRc.2.0.1.t26911-RA"/>
    <property type="gene ID" value="nRc.2.0.1.g26911"/>
</dbReference>